<protein>
    <recommendedName>
        <fullName evidence="9">Type II secretion system protein I</fullName>
        <shortName evidence="9">T2SS minor pseudopilin I</shortName>
    </recommendedName>
</protein>
<evidence type="ECO:0000256" key="7">
    <source>
        <dbReference type="ARBA" id="ARBA00022989"/>
    </source>
</evidence>
<keyword evidence="7 9" id="KW-1133">Transmembrane helix</keyword>
<proteinExistence type="inferred from homology"/>
<evidence type="ECO:0000313" key="11">
    <source>
        <dbReference type="EMBL" id="GAA6146302.1"/>
    </source>
</evidence>
<keyword evidence="12" id="KW-1185">Reference proteome</keyword>
<evidence type="ECO:0000256" key="8">
    <source>
        <dbReference type="ARBA" id="ARBA00023136"/>
    </source>
</evidence>
<evidence type="ECO:0000256" key="3">
    <source>
        <dbReference type="ARBA" id="ARBA00022475"/>
    </source>
</evidence>
<evidence type="ECO:0000256" key="6">
    <source>
        <dbReference type="ARBA" id="ARBA00022692"/>
    </source>
</evidence>
<evidence type="ECO:0000313" key="12">
    <source>
        <dbReference type="Proteomes" id="UP001481413"/>
    </source>
</evidence>
<keyword evidence="5 9" id="KW-0997">Cell inner membrane</keyword>
<dbReference type="InterPro" id="IPR003413">
    <property type="entry name" value="T2SS_GspI_C"/>
</dbReference>
<organism evidence="11 12">
    <name type="scientific">Thalassolituus maritimus</name>
    <dbReference type="NCBI Taxonomy" id="484498"/>
    <lineage>
        <taxon>Bacteria</taxon>
        <taxon>Pseudomonadati</taxon>
        <taxon>Pseudomonadota</taxon>
        <taxon>Gammaproteobacteria</taxon>
        <taxon>Oceanospirillales</taxon>
        <taxon>Oceanospirillaceae</taxon>
        <taxon>Thalassolituus</taxon>
    </lineage>
</organism>
<comment type="function">
    <text evidence="9">Component of the type II secretion system required for the energy-dependent secretion of extracellular factors such as proteases and toxins from the periplasm.</text>
</comment>
<dbReference type="SUPFAM" id="SSF54523">
    <property type="entry name" value="Pili subunits"/>
    <property type="match status" value="1"/>
</dbReference>
<dbReference type="InterPro" id="IPR045584">
    <property type="entry name" value="Pilin-like"/>
</dbReference>
<feature type="transmembrane region" description="Helical" evidence="9">
    <location>
        <begin position="7"/>
        <end position="27"/>
    </location>
</feature>
<dbReference type="NCBIfam" id="TIGR02532">
    <property type="entry name" value="IV_pilin_GFxxxE"/>
    <property type="match status" value="1"/>
</dbReference>
<keyword evidence="8 9" id="KW-0472">Membrane</keyword>
<dbReference type="Pfam" id="PF07963">
    <property type="entry name" value="N_methyl"/>
    <property type="match status" value="1"/>
</dbReference>
<keyword evidence="4 9" id="KW-0488">Methylation</keyword>
<comment type="similarity">
    <text evidence="2 9">Belongs to the GSP I family.</text>
</comment>
<comment type="subcellular location">
    <subcellularLocation>
        <location evidence="1 9">Cell inner membrane</location>
        <topology evidence="1 9">Single-pass membrane protein</topology>
    </subcellularLocation>
</comment>
<dbReference type="RefSeq" id="WP_353295527.1">
    <property type="nucleotide sequence ID" value="NZ_BAABWH010000006.1"/>
</dbReference>
<evidence type="ECO:0000256" key="9">
    <source>
        <dbReference type="RuleBase" id="RU368030"/>
    </source>
</evidence>
<feature type="domain" description="Type II secretion system protein GspI C-terminal" evidence="10">
    <location>
        <begin position="41"/>
        <end position="119"/>
    </location>
</feature>
<comment type="caution">
    <text evidence="11">The sequence shown here is derived from an EMBL/GenBank/DDBJ whole genome shotgun (WGS) entry which is preliminary data.</text>
</comment>
<dbReference type="Gene3D" id="3.30.1300.30">
    <property type="entry name" value="GSPII I/J protein-like"/>
    <property type="match status" value="1"/>
</dbReference>
<evidence type="ECO:0000256" key="5">
    <source>
        <dbReference type="ARBA" id="ARBA00022519"/>
    </source>
</evidence>
<keyword evidence="6 9" id="KW-0812">Transmembrane</keyword>
<gene>
    <name evidence="11" type="primary">gspI</name>
    <name evidence="11" type="ORF">NBRC116585_24200</name>
</gene>
<evidence type="ECO:0000259" key="10">
    <source>
        <dbReference type="Pfam" id="PF02501"/>
    </source>
</evidence>
<evidence type="ECO:0000256" key="2">
    <source>
        <dbReference type="ARBA" id="ARBA00008358"/>
    </source>
</evidence>
<comment type="subunit">
    <text evidence="9">Type II secretion is composed of four main components: the outer membrane complex, the inner membrane complex, the cytoplasmic secretion ATPase and the periplasm-spanning pseudopilus.</text>
</comment>
<keyword evidence="3" id="KW-1003">Cell membrane</keyword>
<comment type="PTM">
    <text evidence="9">Cleaved by prepilin peptidase.</text>
</comment>
<dbReference type="PANTHER" id="PTHR38779:SF2">
    <property type="entry name" value="TYPE II SECRETION SYSTEM PROTEIN I-RELATED"/>
    <property type="match status" value="1"/>
</dbReference>
<dbReference type="NCBIfam" id="TIGR01707">
    <property type="entry name" value="gspI"/>
    <property type="match status" value="1"/>
</dbReference>
<dbReference type="PROSITE" id="PS00409">
    <property type="entry name" value="PROKAR_NTER_METHYL"/>
    <property type="match status" value="1"/>
</dbReference>
<dbReference type="InterPro" id="IPR010052">
    <property type="entry name" value="T2SS_protein-GspI"/>
</dbReference>
<evidence type="ECO:0000256" key="1">
    <source>
        <dbReference type="ARBA" id="ARBA00004377"/>
    </source>
</evidence>
<sequence>MGKKQKGFTLLEVMVAVAIFAGIAITISDTASMRVNNLLSMRSMTLASFVAENRMVDIRLAGAVPQPGVTNDTVEMAEQEWHLLTKVSKTEFPGLVRVDVSVAPEVDPDNPVITLSTIVGPH</sequence>
<dbReference type="PANTHER" id="PTHR38779">
    <property type="entry name" value="TYPE II SECRETION SYSTEM PROTEIN I-RELATED"/>
    <property type="match status" value="1"/>
</dbReference>
<dbReference type="Proteomes" id="UP001481413">
    <property type="component" value="Unassembled WGS sequence"/>
</dbReference>
<dbReference type="InterPro" id="IPR012902">
    <property type="entry name" value="N_methyl_site"/>
</dbReference>
<accession>A0ABQ0A1U7</accession>
<evidence type="ECO:0000256" key="4">
    <source>
        <dbReference type="ARBA" id="ARBA00022481"/>
    </source>
</evidence>
<dbReference type="Pfam" id="PF02501">
    <property type="entry name" value="T2SSI"/>
    <property type="match status" value="1"/>
</dbReference>
<name>A0ABQ0A1U7_9GAMM</name>
<dbReference type="EMBL" id="BAABWH010000006">
    <property type="protein sequence ID" value="GAA6146302.1"/>
    <property type="molecule type" value="Genomic_DNA"/>
</dbReference>
<reference evidence="11 12" key="1">
    <citation type="submission" date="2024-04" db="EMBL/GenBank/DDBJ databases">
        <title>Draft genome sequence of Thalassolituus maritimus NBRC 116585.</title>
        <authorList>
            <person name="Miyakawa T."/>
            <person name="Kusuya Y."/>
            <person name="Miura T."/>
        </authorList>
    </citation>
    <scope>NUCLEOTIDE SEQUENCE [LARGE SCALE GENOMIC DNA]</scope>
    <source>
        <strain evidence="11 12">5NW40-0001</strain>
    </source>
</reference>